<evidence type="ECO:0000313" key="4">
    <source>
        <dbReference type="Proteomes" id="UP000198596"/>
    </source>
</evidence>
<dbReference type="Proteomes" id="UP000198596">
    <property type="component" value="Unassembled WGS sequence"/>
</dbReference>
<gene>
    <name evidence="3" type="ORF">SAMN04488131_10178</name>
</gene>
<dbReference type="InterPro" id="IPR021884">
    <property type="entry name" value="Ice-bd_prot"/>
</dbReference>
<comment type="similarity">
    <text evidence="1">Belongs to the ice-binding protein family.</text>
</comment>
<organism evidence="3 4">
    <name type="scientific">Flavobacterium xueshanense</name>
    <dbReference type="NCBI Taxonomy" id="935223"/>
    <lineage>
        <taxon>Bacteria</taxon>
        <taxon>Pseudomonadati</taxon>
        <taxon>Bacteroidota</taxon>
        <taxon>Flavobacteriia</taxon>
        <taxon>Flavobacteriales</taxon>
        <taxon>Flavobacteriaceae</taxon>
        <taxon>Flavobacterium</taxon>
    </lineage>
</organism>
<dbReference type="AlphaFoldDB" id="A0A1I1YQ85"/>
<evidence type="ECO:0000313" key="3">
    <source>
        <dbReference type="EMBL" id="SFE21472.1"/>
    </source>
</evidence>
<name>A0A1I1YQ85_9FLAO</name>
<reference evidence="4" key="1">
    <citation type="submission" date="2016-10" db="EMBL/GenBank/DDBJ databases">
        <authorList>
            <person name="Varghese N."/>
            <person name="Submissions S."/>
        </authorList>
    </citation>
    <scope>NUCLEOTIDE SEQUENCE [LARGE SCALE GENOMIC DNA]</scope>
    <source>
        <strain evidence="4">CGMCC 1.9227</strain>
    </source>
</reference>
<evidence type="ECO:0000256" key="2">
    <source>
        <dbReference type="ARBA" id="ARBA00022729"/>
    </source>
</evidence>
<sequence length="143" mass="14716">MTNGASACNVFWVVERAVSISASTVLKGTIIANKGVVFMGANGTFEGRLFATTGAISFGPGTAYMPLSCSYLDFGTSATFVRFTSNGAVSNNANSYLTGDIGTKLGDISGFEYSSANGSLFKPASTTVAITSKALATLSIYQN</sequence>
<proteinExistence type="inferred from homology"/>
<keyword evidence="2" id="KW-0732">Signal</keyword>
<accession>A0A1I1YQ85</accession>
<evidence type="ECO:0000256" key="1">
    <source>
        <dbReference type="ARBA" id="ARBA00005445"/>
    </source>
</evidence>
<dbReference type="Pfam" id="PF11999">
    <property type="entry name" value="Ice_binding"/>
    <property type="match status" value="1"/>
</dbReference>
<dbReference type="EMBL" id="FONQ01000001">
    <property type="protein sequence ID" value="SFE21472.1"/>
    <property type="molecule type" value="Genomic_DNA"/>
</dbReference>
<keyword evidence="4" id="KW-1185">Reference proteome</keyword>
<protein>
    <submittedName>
        <fullName evidence="3">Uncharacterized protein</fullName>
    </submittedName>
</protein>